<dbReference type="EnsemblMetazoa" id="Aqu2.1.04344_001">
    <property type="protein sequence ID" value="Aqu2.1.04344_001"/>
    <property type="gene ID" value="Aqu2.1.04344"/>
</dbReference>
<protein>
    <submittedName>
        <fullName evidence="2">Uncharacterized protein</fullName>
    </submittedName>
</protein>
<organism evidence="2">
    <name type="scientific">Amphimedon queenslandica</name>
    <name type="common">Sponge</name>
    <dbReference type="NCBI Taxonomy" id="400682"/>
    <lineage>
        <taxon>Eukaryota</taxon>
        <taxon>Metazoa</taxon>
        <taxon>Porifera</taxon>
        <taxon>Demospongiae</taxon>
        <taxon>Heteroscleromorpha</taxon>
        <taxon>Haplosclerida</taxon>
        <taxon>Niphatidae</taxon>
        <taxon>Amphimedon</taxon>
    </lineage>
</organism>
<evidence type="ECO:0000313" key="2">
    <source>
        <dbReference type="EnsemblMetazoa" id="Aqu2.1.04344_001"/>
    </source>
</evidence>
<reference evidence="2" key="1">
    <citation type="submission" date="2017-05" db="UniProtKB">
        <authorList>
            <consortium name="EnsemblMetazoa"/>
        </authorList>
    </citation>
    <scope>IDENTIFICATION</scope>
</reference>
<proteinExistence type="predicted"/>
<name>A0A1X7SQF3_AMPQE</name>
<feature type="region of interest" description="Disordered" evidence="1">
    <location>
        <begin position="42"/>
        <end position="87"/>
    </location>
</feature>
<accession>A0A1X7SQF3</accession>
<dbReference type="InParanoid" id="A0A1X7SQF3"/>
<dbReference type="AlphaFoldDB" id="A0A1X7SQF3"/>
<evidence type="ECO:0000256" key="1">
    <source>
        <dbReference type="SAM" id="MobiDB-lite"/>
    </source>
</evidence>
<sequence length="221" mass="24441">MSLPPKPVRTRSNLSLLPQLPNVYKSSFYKAAADEHLANKIRRQAPVVKKQYQPPPLPKPKAEKGPHSATGGSCPLPPVNKRGSRYSVTSDGAGLVEGSDMWSDRSNSWAITEIPPAKPLGPKGKVDIPTCTSAPYPDLTPLDSLVSLARQRELEEAHIRLHHKRMAQLANNRRMMMHMYHLSKLHAQIFAASNFKTIDERVLLTGRESAMPTSRPLSAKS</sequence>